<sequence length="720" mass="76881">MPATDVLLIAGVVPAPQVLADVVGALRARGARVHLAGAVDADRLPADLHLDWVCALPTDTVHAAPNRRALHAGGGERLWLRLRREPALRRQLRRVDVLVALDAYASYSVRRMARRHPDLDARFGVAEAVRDEPGRPTRPVGLATYPGRAAGGLRDAVRGTARTAAGLATARPILRSRAGSRFWLGVLTAPALPDPVRAVLAREVGTGMSWAGHPERQSRALRAAAAQVTAPDVAARLRGDAAAAELAAGELPDDLATVVAGLLAVADRRHDAGDAVGAAAHVERALGLLFHRVLHVDRLTSPLADDPAGFVAPLRRSTAVAAATAPRGRRRPAAGPPAGRPVRLLILTSVDDKFLSLIRSTYDAEPGVELRFLDLAAEPEAQRLAGAVGARLRHRLGGDPGHAEQVERWLRPHLDWADTVLVEWCAAPAALVTSVDPGTTRVVVRLHSYETLTRWPHLVDFSRVDDVVFVADHIRDLAVSLVPTLARRAAGPGGAAAGDAGNVGDAGWSPPRLHVLHNAMDLRGFVRPKAARARFHLGLVGVGQVAKDPRWALAVLRLLRAHDPRYRLLLVGADVRPETSVAARRYRAALDADLAELTPSGAVLRTGPTDDVPAALTEIGVVLSSSVREGCHVGLMEGAASGAVPVVRDWPFFAGRPANARHLYPADWVVDSPQEAVRRILAVTRDERTWRAAGAEATGYALATWDWSVVRPDLDRLLST</sequence>
<dbReference type="GO" id="GO:0016740">
    <property type="term" value="F:transferase activity"/>
    <property type="evidence" value="ECO:0007669"/>
    <property type="project" value="UniProtKB-KW"/>
</dbReference>
<name>A0A3A9ZL87_9ACTN</name>
<dbReference type="OrthoDB" id="6713581at2"/>
<accession>A0A3A9ZL87</accession>
<evidence type="ECO:0000313" key="1">
    <source>
        <dbReference type="EMBL" id="RKN49093.1"/>
    </source>
</evidence>
<keyword evidence="1" id="KW-0808">Transferase</keyword>
<organism evidence="1 2">
    <name type="scientific">Micromonospora endolithica</name>
    <dbReference type="NCBI Taxonomy" id="230091"/>
    <lineage>
        <taxon>Bacteria</taxon>
        <taxon>Bacillati</taxon>
        <taxon>Actinomycetota</taxon>
        <taxon>Actinomycetes</taxon>
        <taxon>Micromonosporales</taxon>
        <taxon>Micromonosporaceae</taxon>
        <taxon>Micromonospora</taxon>
    </lineage>
</organism>
<dbReference type="Proteomes" id="UP000281726">
    <property type="component" value="Unassembled WGS sequence"/>
</dbReference>
<keyword evidence="2" id="KW-1185">Reference proteome</keyword>
<evidence type="ECO:0000313" key="2">
    <source>
        <dbReference type="Proteomes" id="UP000281726"/>
    </source>
</evidence>
<protein>
    <submittedName>
        <fullName evidence="1">Glycosyltransferase family 1 protein</fullName>
    </submittedName>
</protein>
<gene>
    <name evidence="1" type="ORF">D7223_06120</name>
</gene>
<dbReference type="Gene3D" id="3.40.50.2000">
    <property type="entry name" value="Glycogen Phosphorylase B"/>
    <property type="match status" value="1"/>
</dbReference>
<dbReference type="SUPFAM" id="SSF53756">
    <property type="entry name" value="UDP-Glycosyltransferase/glycogen phosphorylase"/>
    <property type="match status" value="1"/>
</dbReference>
<comment type="caution">
    <text evidence="1">The sequence shown here is derived from an EMBL/GenBank/DDBJ whole genome shotgun (WGS) entry which is preliminary data.</text>
</comment>
<reference evidence="1 2" key="1">
    <citation type="journal article" date="2004" name="Syst. Appl. Microbiol.">
        <title>Cryptoendolithic actinomycetes from antarctic sandstone rock samples: Micromonospora endolithica sp. nov. and two isolates related to Micromonospora coerulea Jensen 1932.</title>
        <authorList>
            <person name="Hirsch P."/>
            <person name="Mevs U."/>
            <person name="Kroppenstedt R.M."/>
            <person name="Schumann P."/>
            <person name="Stackebrandt E."/>
        </authorList>
    </citation>
    <scope>NUCLEOTIDE SEQUENCE [LARGE SCALE GENOMIC DNA]</scope>
    <source>
        <strain evidence="1 2">JCM 12677</strain>
    </source>
</reference>
<dbReference type="AlphaFoldDB" id="A0A3A9ZL87"/>
<dbReference type="RefSeq" id="WP_120725918.1">
    <property type="nucleotide sequence ID" value="NZ_RBAK01000002.1"/>
</dbReference>
<dbReference type="EMBL" id="RBAK01000002">
    <property type="protein sequence ID" value="RKN49093.1"/>
    <property type="molecule type" value="Genomic_DNA"/>
</dbReference>
<proteinExistence type="predicted"/>